<evidence type="ECO:0000256" key="1">
    <source>
        <dbReference type="ARBA" id="ARBA00010333"/>
    </source>
</evidence>
<feature type="chain" id="PRO_5042465552" description="Solute-binding protein family 3/N-terminal domain-containing protein" evidence="4">
    <location>
        <begin position="23"/>
        <end position="316"/>
    </location>
</feature>
<protein>
    <recommendedName>
        <fullName evidence="7">Solute-binding protein family 3/N-terminal domain-containing protein</fullName>
    </recommendedName>
</protein>
<evidence type="ECO:0000256" key="2">
    <source>
        <dbReference type="ARBA" id="ARBA00022448"/>
    </source>
</evidence>
<dbReference type="GO" id="GO:0006865">
    <property type="term" value="P:amino acid transport"/>
    <property type="evidence" value="ECO:0007669"/>
    <property type="project" value="TreeGrafter"/>
</dbReference>
<evidence type="ECO:0000256" key="4">
    <source>
        <dbReference type="SAM" id="SignalP"/>
    </source>
</evidence>
<sequence>MRFLLVLLTLFGIGCSTSTAEASSVIERVKARHLVRCGSVERPGLATETQPGVWSGLNVDVCRAIAAAVLGSPDRIEYHKYETDKDFDAVRNQEDDVYFLTRSEINTQKLTNKLVLGPTVFLESDTVMVASTSAVHHLTDLADDSICFMIGSSVEQSLNAYFGKLHKNWFRRAFSEDGEMIDTYNVQNCHAIAGEITTLANIRLDPGVNRLSSRILPESVNIFAVIAATKTDDTQWSAIVAWIVHTLINLEIPKTQSNAESTGKMPVSLSELFIDKEWQRHVLTSVGSYSDIFNRNLGKGSPLRLDRGLNTNHSGT</sequence>
<evidence type="ECO:0008006" key="7">
    <source>
        <dbReference type="Google" id="ProtNLM"/>
    </source>
</evidence>
<dbReference type="Proteomes" id="UP001223520">
    <property type="component" value="Chromosome"/>
</dbReference>
<dbReference type="PANTHER" id="PTHR30085:SF7">
    <property type="entry name" value="AMINO-ACID ABC TRANSPORTER-BINDING PROTEIN YHDW-RELATED"/>
    <property type="match status" value="1"/>
</dbReference>
<evidence type="ECO:0000313" key="6">
    <source>
        <dbReference type="Proteomes" id="UP001223520"/>
    </source>
</evidence>
<gene>
    <name evidence="5" type="ORF">QI031_03190</name>
</gene>
<comment type="similarity">
    <text evidence="1">Belongs to the bacterial solute-binding protein 3 family.</text>
</comment>
<dbReference type="InterPro" id="IPR051455">
    <property type="entry name" value="Bact_solute-bind_prot3"/>
</dbReference>
<dbReference type="SUPFAM" id="SSF53850">
    <property type="entry name" value="Periplasmic binding protein-like II"/>
    <property type="match status" value="1"/>
</dbReference>
<keyword evidence="6" id="KW-1185">Reference proteome</keyword>
<proteinExistence type="inferred from homology"/>
<dbReference type="PROSITE" id="PS51257">
    <property type="entry name" value="PROKAR_LIPOPROTEIN"/>
    <property type="match status" value="1"/>
</dbReference>
<evidence type="ECO:0000313" key="5">
    <source>
        <dbReference type="EMBL" id="WGV26530.1"/>
    </source>
</evidence>
<reference evidence="5 6" key="1">
    <citation type="journal article" date="2023" name="Limnol Oceanogr Lett">
        <title>Environmental adaptations by the intertidal Antarctic cyanobacterium Halotia branconii CENA392 as revealed using long-read genome sequencing.</title>
        <authorList>
            <person name="Dextro R.B."/>
            <person name="Delbaje E."/>
            <person name="Freitas P.N.N."/>
            <person name="Geraldes V."/>
            <person name="Pinto E."/>
            <person name="Long P.F."/>
            <person name="Fiore M.F."/>
        </authorList>
    </citation>
    <scope>NUCLEOTIDE SEQUENCE [LARGE SCALE GENOMIC DNA]</scope>
    <source>
        <strain evidence="5 6">CENA392</strain>
    </source>
</reference>
<keyword evidence="3 4" id="KW-0732">Signal</keyword>
<keyword evidence="2" id="KW-0813">Transport</keyword>
<dbReference type="KEGG" id="hbq:QI031_03190"/>
<dbReference type="RefSeq" id="WP_281483777.1">
    <property type="nucleotide sequence ID" value="NZ_CP124543.1"/>
</dbReference>
<dbReference type="Gene3D" id="3.40.190.10">
    <property type="entry name" value="Periplasmic binding protein-like II"/>
    <property type="match status" value="2"/>
</dbReference>
<accession>A0AAJ6NTN8</accession>
<feature type="signal peptide" evidence="4">
    <location>
        <begin position="1"/>
        <end position="22"/>
    </location>
</feature>
<organism evidence="5 6">
    <name type="scientific">Halotia branconii CENA392</name>
    <dbReference type="NCBI Taxonomy" id="1539056"/>
    <lineage>
        <taxon>Bacteria</taxon>
        <taxon>Bacillati</taxon>
        <taxon>Cyanobacteriota</taxon>
        <taxon>Cyanophyceae</taxon>
        <taxon>Nostocales</taxon>
        <taxon>Nodulariaceae</taxon>
        <taxon>Halotia</taxon>
    </lineage>
</organism>
<dbReference type="PANTHER" id="PTHR30085">
    <property type="entry name" value="AMINO ACID ABC TRANSPORTER PERMEASE"/>
    <property type="match status" value="1"/>
</dbReference>
<evidence type="ECO:0000256" key="3">
    <source>
        <dbReference type="ARBA" id="ARBA00022729"/>
    </source>
</evidence>
<dbReference type="EMBL" id="CP124543">
    <property type="protein sequence ID" value="WGV26530.1"/>
    <property type="molecule type" value="Genomic_DNA"/>
</dbReference>
<dbReference type="AlphaFoldDB" id="A0AAJ6NTN8"/>
<name>A0AAJ6NTN8_9CYAN</name>